<proteinExistence type="predicted"/>
<dbReference type="CDD" id="cd00051">
    <property type="entry name" value="EFh"/>
    <property type="match status" value="1"/>
</dbReference>
<evidence type="ECO:0000313" key="3">
    <source>
        <dbReference type="Ensembl" id="ENSUPAP00010008876.1"/>
    </source>
</evidence>
<keyword evidence="1" id="KW-0677">Repeat</keyword>
<dbReference type="PROSITE" id="PS50222">
    <property type="entry name" value="EF_HAND_2"/>
    <property type="match status" value="2"/>
</dbReference>
<protein>
    <recommendedName>
        <fullName evidence="2">EF-hand domain-containing protein</fullName>
    </recommendedName>
</protein>
<dbReference type="GeneTree" id="ENSGT00950000182980"/>
<dbReference type="SMART" id="SM00054">
    <property type="entry name" value="EFh"/>
    <property type="match status" value="2"/>
</dbReference>
<dbReference type="FunFam" id="1.10.238.10:FF:000178">
    <property type="entry name" value="Calmodulin-2 A"/>
    <property type="match status" value="1"/>
</dbReference>
<evidence type="ECO:0000259" key="2">
    <source>
        <dbReference type="PROSITE" id="PS50222"/>
    </source>
</evidence>
<dbReference type="GO" id="GO:0150034">
    <property type="term" value="C:distal axon"/>
    <property type="evidence" value="ECO:0007669"/>
    <property type="project" value="UniProtKB-ARBA"/>
</dbReference>
<dbReference type="PANTHER" id="PTHR23048">
    <property type="entry name" value="MYOSIN LIGHT CHAIN 1, 3"/>
    <property type="match status" value="1"/>
</dbReference>
<dbReference type="Gene3D" id="1.10.238.10">
    <property type="entry name" value="EF-hand"/>
    <property type="match status" value="1"/>
</dbReference>
<dbReference type="Ensembl" id="ENSUPAT00010010213.1">
    <property type="protein sequence ID" value="ENSUPAP00010008876.1"/>
    <property type="gene ID" value="ENSUPAG00010007178.1"/>
</dbReference>
<dbReference type="SUPFAM" id="SSF47473">
    <property type="entry name" value="EF-hand"/>
    <property type="match status" value="1"/>
</dbReference>
<dbReference type="InterPro" id="IPR050230">
    <property type="entry name" value="CALM/Myosin/TropC-like"/>
</dbReference>
<dbReference type="InterPro" id="IPR011992">
    <property type="entry name" value="EF-hand-dom_pair"/>
</dbReference>
<reference evidence="3" key="1">
    <citation type="submission" date="2025-08" db="UniProtKB">
        <authorList>
            <consortium name="Ensembl"/>
        </authorList>
    </citation>
    <scope>IDENTIFICATION</scope>
</reference>
<feature type="domain" description="EF-hand" evidence="2">
    <location>
        <begin position="34"/>
        <end position="69"/>
    </location>
</feature>
<dbReference type="AlphaFoldDB" id="A0A8D2H5F1"/>
<dbReference type="InterPro" id="IPR002048">
    <property type="entry name" value="EF_hand_dom"/>
</dbReference>
<dbReference type="PANTHER" id="PTHR23048:SF0">
    <property type="entry name" value="CALMODULIN LIKE 3"/>
    <property type="match status" value="1"/>
</dbReference>
<evidence type="ECO:0000256" key="1">
    <source>
        <dbReference type="ARBA" id="ARBA00022737"/>
    </source>
</evidence>
<dbReference type="GO" id="GO:0005509">
    <property type="term" value="F:calcium ion binding"/>
    <property type="evidence" value="ECO:0007669"/>
    <property type="project" value="InterPro"/>
</dbReference>
<sequence>MSNLNSDTKWSEWLCDRTSETVSACSVADQLSEEQIAKLKEAFSLFDKAGDGTITIEDLGTVMRSLGQNPTQAESQDMINEVMLMLIREAGVDGDGQVHYEEFVQMITAM</sequence>
<keyword evidence="4" id="KW-1185">Reference proteome</keyword>
<dbReference type="GO" id="GO:0043209">
    <property type="term" value="C:myelin sheath"/>
    <property type="evidence" value="ECO:0007669"/>
    <property type="project" value="UniProtKB-ARBA"/>
</dbReference>
<dbReference type="Proteomes" id="UP000694417">
    <property type="component" value="Unplaced"/>
</dbReference>
<accession>A0A8D2H5F1</accession>
<feature type="domain" description="EF-hand" evidence="2">
    <location>
        <begin position="78"/>
        <end position="110"/>
    </location>
</feature>
<evidence type="ECO:0000313" key="4">
    <source>
        <dbReference type="Proteomes" id="UP000694417"/>
    </source>
</evidence>
<dbReference type="GO" id="GO:0016460">
    <property type="term" value="C:myosin II complex"/>
    <property type="evidence" value="ECO:0007669"/>
    <property type="project" value="TreeGrafter"/>
</dbReference>
<dbReference type="Pfam" id="PF13499">
    <property type="entry name" value="EF-hand_7"/>
    <property type="match status" value="1"/>
</dbReference>
<dbReference type="GO" id="GO:0051649">
    <property type="term" value="P:establishment of localization in cell"/>
    <property type="evidence" value="ECO:0007669"/>
    <property type="project" value="UniProtKB-ARBA"/>
</dbReference>
<organism evidence="3 4">
    <name type="scientific">Urocitellus parryii</name>
    <name type="common">Arctic ground squirrel</name>
    <name type="synonym">Spermophilus parryii</name>
    <dbReference type="NCBI Taxonomy" id="9999"/>
    <lineage>
        <taxon>Eukaryota</taxon>
        <taxon>Metazoa</taxon>
        <taxon>Chordata</taxon>
        <taxon>Craniata</taxon>
        <taxon>Vertebrata</taxon>
        <taxon>Euteleostomi</taxon>
        <taxon>Mammalia</taxon>
        <taxon>Eutheria</taxon>
        <taxon>Euarchontoglires</taxon>
        <taxon>Glires</taxon>
        <taxon>Rodentia</taxon>
        <taxon>Sciuromorpha</taxon>
        <taxon>Sciuridae</taxon>
        <taxon>Xerinae</taxon>
        <taxon>Marmotini</taxon>
        <taxon>Urocitellus</taxon>
    </lineage>
</organism>
<name>A0A8D2H5F1_UROPR</name>
<reference evidence="3" key="2">
    <citation type="submission" date="2025-09" db="UniProtKB">
        <authorList>
            <consortium name="Ensembl"/>
        </authorList>
    </citation>
    <scope>IDENTIFICATION</scope>
</reference>